<feature type="region of interest" description="Disordered" evidence="1">
    <location>
        <begin position="824"/>
        <end position="907"/>
    </location>
</feature>
<protein>
    <submittedName>
        <fullName evidence="2">Uncharacterized protein</fullName>
    </submittedName>
</protein>
<dbReference type="OMA" id="SFFVRRC"/>
<feature type="compositionally biased region" description="Basic and acidic residues" evidence="1">
    <location>
        <begin position="638"/>
        <end position="652"/>
    </location>
</feature>
<evidence type="ECO:0000313" key="3">
    <source>
        <dbReference type="Proteomes" id="UP000030104"/>
    </source>
</evidence>
<keyword evidence="3" id="KW-1185">Reference proteome</keyword>
<dbReference type="PhylomeDB" id="A0A0A2LER4"/>
<reference evidence="2 3" key="1">
    <citation type="journal article" date="2015" name="Mol. Plant Microbe Interact.">
        <title>Genome, transcriptome, and functional analyses of Penicillium expansum provide new insights into secondary metabolism and pathogenicity.</title>
        <authorList>
            <person name="Ballester A.R."/>
            <person name="Marcet-Houben M."/>
            <person name="Levin E."/>
            <person name="Sela N."/>
            <person name="Selma-Lazaro C."/>
            <person name="Carmona L."/>
            <person name="Wisniewski M."/>
            <person name="Droby S."/>
            <person name="Gonzalez-Candelas L."/>
            <person name="Gabaldon T."/>
        </authorList>
    </citation>
    <scope>NUCLEOTIDE SEQUENCE [LARGE SCALE GENOMIC DNA]</scope>
    <source>
        <strain evidence="2 3">PHI-1</strain>
    </source>
</reference>
<dbReference type="EMBL" id="JQGA01000514">
    <property type="protein sequence ID" value="KGO75135.1"/>
    <property type="molecule type" value="Genomic_DNA"/>
</dbReference>
<dbReference type="STRING" id="40296.A0A0A2LER4"/>
<feature type="compositionally biased region" description="Basic and acidic residues" evidence="1">
    <location>
        <begin position="754"/>
        <end position="786"/>
    </location>
</feature>
<feature type="region of interest" description="Disordered" evidence="1">
    <location>
        <begin position="727"/>
        <end position="801"/>
    </location>
</feature>
<dbReference type="Proteomes" id="UP000030104">
    <property type="component" value="Unassembled WGS sequence"/>
</dbReference>
<dbReference type="HOGENOM" id="CLU_004286_6_1_1"/>
<feature type="region of interest" description="Disordered" evidence="1">
    <location>
        <begin position="584"/>
        <end position="660"/>
    </location>
</feature>
<evidence type="ECO:0000256" key="1">
    <source>
        <dbReference type="SAM" id="MobiDB-lite"/>
    </source>
</evidence>
<dbReference type="OrthoDB" id="4227485at2759"/>
<sequence>MSRALFTEEEVRLASERRLKYIGTAKVSISQIQFDPPLPRDLDTKALDRLRKVFRQNSCQRLDVENHVPAIVSLHDLADALRKANLSQQSLLTTDARQIPRISFAKGQLLGLHGRHRVQAAAEVLPPADRWWTVDLYSNDIGAQLRTSLVEEYANERKPTDGEIYRKIRQYEGDYDDTFRERWFVRLSRNNQERLNQLDNKKNRRVRGAFDRLLTIPGLWPGGMRISVVHRLIASGCVEESINYLQHIWDFWSSLVASDRASLKKIDQSTVELLQLLAPGKSRTDGNTACGMILSGQAFAEFSDEERRIIWSRVQSFGGLIPSLFTFFEDFKYLEACAHCIKRLCGPINMSIWRTISSIFIPPSEEGTATSGAADSLIQTSESTFRRQPATDMERLETGYLQIWLYAMRHYTLMPPDPKSDDELLAKSTRAKPDERAIYEMAELAHQLGFQSTEIDALIKSSPDHQIARSALLQARKPNRYRYDSQHFDDLVNQIVSCFAKAVPDRPEQPQGLLADSTMKLKSRSGEPQTRTHKQDGPLLFLDPLNADVEVGDNITSFFVRRCVFFAFFGNSARIATCNVNQAEDTGPGQGLRDIPPSPMFVEEDDPFFTHTPAPDSLPQEEQDDPQEKRAEVVLGRRASECQRPVRTDRKENAKRRRRRKLQIRRPVSGPVEDMDQEPMQLELPNVESHDQVMLDRNGTPEENCMSDGLQSQPEPVEPMVFVTQPSHVSAVPDAEDSGSDYTRDSLDAIPLVGDKEEQTMAEESDKNDAPDDQTRIDGKVRRIYPESEASNSSINIQPPQDNLDEFLARLRRAQEEQELLEERLENERLNEEFGLPEQPPDEEISRLENRQNPSSLSSENRPGESATGKSLNLAAASDTVTDETPAEHVHSGSPEPAVDLPPLPPGVENLRAHTPRAADHMPLMMAEERVPQNHIEIQLWSLERGEWRPCDRLRIDPSNPSLMERVAQKYLWKNYSLYDKNLHNLRPAQCYRAATADGSNALFVVAEHEEKQLATEGRLLKEKNLLWMASRLLDRVEDGRDRRRP</sequence>
<organism evidence="2 3">
    <name type="scientific">Penicillium italicum</name>
    <name type="common">Blue mold</name>
    <dbReference type="NCBI Taxonomy" id="40296"/>
    <lineage>
        <taxon>Eukaryota</taxon>
        <taxon>Fungi</taxon>
        <taxon>Dikarya</taxon>
        <taxon>Ascomycota</taxon>
        <taxon>Pezizomycotina</taxon>
        <taxon>Eurotiomycetes</taxon>
        <taxon>Eurotiomycetidae</taxon>
        <taxon>Eurotiales</taxon>
        <taxon>Aspergillaceae</taxon>
        <taxon>Penicillium</taxon>
    </lineage>
</organism>
<proteinExistence type="predicted"/>
<feature type="compositionally biased region" description="Polar residues" evidence="1">
    <location>
        <begin position="851"/>
        <end position="861"/>
    </location>
</feature>
<gene>
    <name evidence="2" type="ORF">PITC_058050</name>
</gene>
<dbReference type="AlphaFoldDB" id="A0A0A2LER4"/>
<name>A0A0A2LER4_PENIT</name>
<accession>A0A0A2LER4</accession>
<comment type="caution">
    <text evidence="2">The sequence shown here is derived from an EMBL/GenBank/DDBJ whole genome shotgun (WGS) entry which is preliminary data.</text>
</comment>
<dbReference type="InterPro" id="IPR022198">
    <property type="entry name" value="DUF3723"/>
</dbReference>
<evidence type="ECO:0000313" key="2">
    <source>
        <dbReference type="EMBL" id="KGO75135.1"/>
    </source>
</evidence>
<feature type="compositionally biased region" description="Polar residues" evidence="1">
    <location>
        <begin position="789"/>
        <end position="801"/>
    </location>
</feature>
<dbReference type="Pfam" id="PF12520">
    <property type="entry name" value="DUF3723"/>
    <property type="match status" value="1"/>
</dbReference>